<proteinExistence type="predicted"/>
<dbReference type="InterPro" id="IPR043129">
    <property type="entry name" value="ATPase_NBD"/>
</dbReference>
<dbReference type="Proteomes" id="UP000332594">
    <property type="component" value="Unassembled WGS sequence"/>
</dbReference>
<dbReference type="Gene3D" id="3.30.420.380">
    <property type="match status" value="1"/>
</dbReference>
<dbReference type="SUPFAM" id="SSF53067">
    <property type="entry name" value="Actin-like ATPase domain"/>
    <property type="match status" value="1"/>
</dbReference>
<evidence type="ECO:0000313" key="1">
    <source>
        <dbReference type="EMBL" id="VFS86459.1"/>
    </source>
</evidence>
<dbReference type="AlphaFoldDB" id="A0A485CNW5"/>
<gene>
    <name evidence="1" type="ORF">NCTC13038_05368</name>
</gene>
<dbReference type="RefSeq" id="WP_134527988.1">
    <property type="nucleotide sequence ID" value="NZ_BJNO01000030.1"/>
</dbReference>
<sequence length="261" mass="29166">MAFRNWRIGMHIQQDKIAIVALRFERSRWALCRWWHIALAPGIVRNGQVADGIALAERLRGWRRELPLQHQVSIAFPASRTLQKRVPSPQLSLRESEQAMWAASAMAQQLEMPVSSLCVDYSASPDASEWRVTAAQRLDIDALRQLAARLKLRVSAIVPDASALSAFFPWLPAELSGLAWHDEMHWIWALPDSWGSCPRAEVAAFAQLSARLNARQLGLCSTRPADECRFDPWSVIHRLQPPLPACGDSFAVALGLALGVH</sequence>
<evidence type="ECO:0000313" key="2">
    <source>
        <dbReference type="Proteomes" id="UP000332594"/>
    </source>
</evidence>
<accession>A0A485CNW5</accession>
<protein>
    <submittedName>
        <fullName evidence="1">Type IV pilus assembly protein PilM</fullName>
    </submittedName>
</protein>
<organism evidence="1 2">
    <name type="scientific">Raoultella terrigena</name>
    <name type="common">Klebsiella terrigena</name>
    <dbReference type="NCBI Taxonomy" id="577"/>
    <lineage>
        <taxon>Bacteria</taxon>
        <taxon>Pseudomonadati</taxon>
        <taxon>Pseudomonadota</taxon>
        <taxon>Gammaproteobacteria</taxon>
        <taxon>Enterobacterales</taxon>
        <taxon>Enterobacteriaceae</taxon>
        <taxon>Klebsiella/Raoultella group</taxon>
        <taxon>Raoultella</taxon>
    </lineage>
</organism>
<reference evidence="1 2" key="1">
    <citation type="submission" date="2019-03" db="EMBL/GenBank/DDBJ databases">
        <authorList>
            <consortium name="Pathogen Informatics"/>
        </authorList>
    </citation>
    <scope>NUCLEOTIDE SEQUENCE [LARGE SCALE GENOMIC DNA]</scope>
    <source>
        <strain evidence="1 2">NCTC13038</strain>
    </source>
</reference>
<dbReference type="EMBL" id="CAADJG010000002">
    <property type="protein sequence ID" value="VFS86459.1"/>
    <property type="molecule type" value="Genomic_DNA"/>
</dbReference>
<name>A0A485CNW5_RAOTE</name>